<feature type="transmembrane region" description="Helical" evidence="7">
    <location>
        <begin position="306"/>
        <end position="327"/>
    </location>
</feature>
<dbReference type="PROSITE" id="PS50928">
    <property type="entry name" value="ABC_TM1"/>
    <property type="match status" value="1"/>
</dbReference>
<organism evidence="10 11">
    <name type="scientific">Kribbella sindirgiensis</name>
    <dbReference type="NCBI Taxonomy" id="1124744"/>
    <lineage>
        <taxon>Bacteria</taxon>
        <taxon>Bacillati</taxon>
        <taxon>Actinomycetota</taxon>
        <taxon>Actinomycetes</taxon>
        <taxon>Propionibacteriales</taxon>
        <taxon>Kribbellaceae</taxon>
        <taxon>Kribbella</taxon>
    </lineage>
</organism>
<keyword evidence="2 7" id="KW-0813">Transport</keyword>
<sequence>MTGPTETRADTQPTAKPPAARQSPEARRKGRVEAAKPALGLGLRIRRNWQLYAMLALPLIWLAIFAYWPMYGVIIAFKDYNVVSGIWGSPWVGMKYFERFVESYQFWRLIKNTVFLHVYELVATFPLPIILALCLNTVRKKWFSRSAQLITYAPHFISTVVVVGLVVVLTNPNTGVANKVIGLFGFGPVDFLGDAGLFRHIYVWSGAWQTMGFAAIIYLAALTSVPPELHEAAIVDGASRLRRMWHIDLPAIVPVAVILLILNIGSILSVGFEKVLLMQNNLNLDTAEVIDTYVYKIGLASAVPQFSYATAIGLFRSVIGLVLLVLANTFARRFAKSSLW</sequence>
<evidence type="ECO:0000313" key="10">
    <source>
        <dbReference type="EMBL" id="TCC32196.1"/>
    </source>
</evidence>
<feature type="transmembrane region" description="Helical" evidence="7">
    <location>
        <begin position="51"/>
        <end position="70"/>
    </location>
</feature>
<dbReference type="RefSeq" id="WP_131289865.1">
    <property type="nucleotide sequence ID" value="NZ_SJKA01000006.1"/>
</dbReference>
<evidence type="ECO:0000256" key="8">
    <source>
        <dbReference type="SAM" id="MobiDB-lite"/>
    </source>
</evidence>
<evidence type="ECO:0000259" key="9">
    <source>
        <dbReference type="PROSITE" id="PS50928"/>
    </source>
</evidence>
<evidence type="ECO:0000313" key="11">
    <source>
        <dbReference type="Proteomes" id="UP000292695"/>
    </source>
</evidence>
<name>A0A4R0ILL8_9ACTN</name>
<dbReference type="SUPFAM" id="SSF161098">
    <property type="entry name" value="MetI-like"/>
    <property type="match status" value="1"/>
</dbReference>
<accession>A0A4R0ILL8</accession>
<feature type="region of interest" description="Disordered" evidence="8">
    <location>
        <begin position="1"/>
        <end position="28"/>
    </location>
</feature>
<evidence type="ECO:0000256" key="4">
    <source>
        <dbReference type="ARBA" id="ARBA00022692"/>
    </source>
</evidence>
<dbReference type="EMBL" id="SJKA01000006">
    <property type="protein sequence ID" value="TCC32196.1"/>
    <property type="molecule type" value="Genomic_DNA"/>
</dbReference>
<keyword evidence="3" id="KW-1003">Cell membrane</keyword>
<proteinExistence type="inferred from homology"/>
<dbReference type="PANTHER" id="PTHR43227">
    <property type="entry name" value="BLL4140 PROTEIN"/>
    <property type="match status" value="1"/>
</dbReference>
<evidence type="ECO:0000256" key="2">
    <source>
        <dbReference type="ARBA" id="ARBA00022448"/>
    </source>
</evidence>
<feature type="domain" description="ABC transmembrane type-1" evidence="9">
    <location>
        <begin position="110"/>
        <end position="327"/>
    </location>
</feature>
<dbReference type="InterPro" id="IPR035906">
    <property type="entry name" value="MetI-like_sf"/>
</dbReference>
<dbReference type="InterPro" id="IPR000515">
    <property type="entry name" value="MetI-like"/>
</dbReference>
<dbReference type="GO" id="GO:0005886">
    <property type="term" value="C:plasma membrane"/>
    <property type="evidence" value="ECO:0007669"/>
    <property type="project" value="UniProtKB-SubCell"/>
</dbReference>
<evidence type="ECO:0000256" key="7">
    <source>
        <dbReference type="RuleBase" id="RU363032"/>
    </source>
</evidence>
<keyword evidence="4 7" id="KW-0812">Transmembrane</keyword>
<feature type="transmembrane region" description="Helical" evidence="7">
    <location>
        <begin position="201"/>
        <end position="221"/>
    </location>
</feature>
<comment type="caution">
    <text evidence="10">The sequence shown here is derived from an EMBL/GenBank/DDBJ whole genome shotgun (WGS) entry which is preliminary data.</text>
</comment>
<dbReference type="AlphaFoldDB" id="A0A4R0ILL8"/>
<evidence type="ECO:0000256" key="6">
    <source>
        <dbReference type="ARBA" id="ARBA00023136"/>
    </source>
</evidence>
<protein>
    <submittedName>
        <fullName evidence="10">Sugar ABC transporter permease</fullName>
    </submittedName>
</protein>
<dbReference type="InterPro" id="IPR050809">
    <property type="entry name" value="UgpAE/MalFG_permease"/>
</dbReference>
<keyword evidence="11" id="KW-1185">Reference proteome</keyword>
<dbReference type="GO" id="GO:0055085">
    <property type="term" value="P:transmembrane transport"/>
    <property type="evidence" value="ECO:0007669"/>
    <property type="project" value="InterPro"/>
</dbReference>
<comment type="similarity">
    <text evidence="7">Belongs to the binding-protein-dependent transport system permease family.</text>
</comment>
<dbReference type="PANTHER" id="PTHR43227:SF11">
    <property type="entry name" value="BLL4140 PROTEIN"/>
    <property type="match status" value="1"/>
</dbReference>
<dbReference type="Pfam" id="PF00528">
    <property type="entry name" value="BPD_transp_1"/>
    <property type="match status" value="1"/>
</dbReference>
<keyword evidence="6 7" id="KW-0472">Membrane</keyword>
<dbReference type="OrthoDB" id="7944646at2"/>
<feature type="transmembrane region" description="Helical" evidence="7">
    <location>
        <begin position="149"/>
        <end position="169"/>
    </location>
</feature>
<evidence type="ECO:0000256" key="3">
    <source>
        <dbReference type="ARBA" id="ARBA00022475"/>
    </source>
</evidence>
<dbReference type="Gene3D" id="1.10.3720.10">
    <property type="entry name" value="MetI-like"/>
    <property type="match status" value="1"/>
</dbReference>
<evidence type="ECO:0000256" key="5">
    <source>
        <dbReference type="ARBA" id="ARBA00022989"/>
    </source>
</evidence>
<comment type="subcellular location">
    <subcellularLocation>
        <location evidence="1 7">Cell membrane</location>
        <topology evidence="1 7">Multi-pass membrane protein</topology>
    </subcellularLocation>
</comment>
<feature type="transmembrane region" description="Helical" evidence="7">
    <location>
        <begin position="114"/>
        <end position="137"/>
    </location>
</feature>
<dbReference type="Proteomes" id="UP000292695">
    <property type="component" value="Unassembled WGS sequence"/>
</dbReference>
<feature type="transmembrane region" description="Helical" evidence="7">
    <location>
        <begin position="249"/>
        <end position="272"/>
    </location>
</feature>
<evidence type="ECO:0000256" key="1">
    <source>
        <dbReference type="ARBA" id="ARBA00004651"/>
    </source>
</evidence>
<dbReference type="CDD" id="cd06261">
    <property type="entry name" value="TM_PBP2"/>
    <property type="match status" value="1"/>
</dbReference>
<reference evidence="10 11" key="1">
    <citation type="submission" date="2019-02" db="EMBL/GenBank/DDBJ databases">
        <title>Kribbella capetownensis sp. nov. and Kribbella speibonae sp. nov., isolated from soil.</title>
        <authorList>
            <person name="Curtis S.M."/>
            <person name="Norton I."/>
            <person name="Everest G.J."/>
            <person name="Meyers P.R."/>
        </authorList>
    </citation>
    <scope>NUCLEOTIDE SEQUENCE [LARGE SCALE GENOMIC DNA]</scope>
    <source>
        <strain evidence="10 11">DSM 27082</strain>
    </source>
</reference>
<gene>
    <name evidence="10" type="ORF">E0H50_18425</name>
</gene>
<keyword evidence="5 7" id="KW-1133">Transmembrane helix</keyword>